<evidence type="ECO:0000313" key="2">
    <source>
        <dbReference type="Proteomes" id="UP001283361"/>
    </source>
</evidence>
<dbReference type="EMBL" id="JAWDGP010004327">
    <property type="protein sequence ID" value="KAK3765255.1"/>
    <property type="molecule type" value="Genomic_DNA"/>
</dbReference>
<name>A0AAE1DCT7_9GAST</name>
<comment type="caution">
    <text evidence="1">The sequence shown here is derived from an EMBL/GenBank/DDBJ whole genome shotgun (WGS) entry which is preliminary data.</text>
</comment>
<accession>A0AAE1DCT7</accession>
<protein>
    <submittedName>
        <fullName evidence="1">Uncharacterized protein</fullName>
    </submittedName>
</protein>
<sequence>MISSDEASLCIKALFARGIKCHLGQSTITGDAVDLMLSAQRYGVRLPRLLTAKEQTVGPGTGVTARYGKMGPV</sequence>
<dbReference type="Proteomes" id="UP001283361">
    <property type="component" value="Unassembled WGS sequence"/>
</dbReference>
<gene>
    <name evidence="1" type="ORF">RRG08_051877</name>
</gene>
<dbReference type="AlphaFoldDB" id="A0AAE1DCT7"/>
<keyword evidence="2" id="KW-1185">Reference proteome</keyword>
<proteinExistence type="predicted"/>
<reference evidence="1" key="1">
    <citation type="journal article" date="2023" name="G3 (Bethesda)">
        <title>A reference genome for the long-term kleptoplast-retaining sea slug Elysia crispata morphotype clarki.</title>
        <authorList>
            <person name="Eastman K.E."/>
            <person name="Pendleton A.L."/>
            <person name="Shaikh M.A."/>
            <person name="Suttiyut T."/>
            <person name="Ogas R."/>
            <person name="Tomko P."/>
            <person name="Gavelis G."/>
            <person name="Widhalm J.R."/>
            <person name="Wisecaver J.H."/>
        </authorList>
    </citation>
    <scope>NUCLEOTIDE SEQUENCE</scope>
    <source>
        <strain evidence="1">ECLA1</strain>
    </source>
</reference>
<organism evidence="1 2">
    <name type="scientific">Elysia crispata</name>
    <name type="common">lettuce slug</name>
    <dbReference type="NCBI Taxonomy" id="231223"/>
    <lineage>
        <taxon>Eukaryota</taxon>
        <taxon>Metazoa</taxon>
        <taxon>Spiralia</taxon>
        <taxon>Lophotrochozoa</taxon>
        <taxon>Mollusca</taxon>
        <taxon>Gastropoda</taxon>
        <taxon>Heterobranchia</taxon>
        <taxon>Euthyneura</taxon>
        <taxon>Panpulmonata</taxon>
        <taxon>Sacoglossa</taxon>
        <taxon>Placobranchoidea</taxon>
        <taxon>Plakobranchidae</taxon>
        <taxon>Elysia</taxon>
    </lineage>
</organism>
<evidence type="ECO:0000313" key="1">
    <source>
        <dbReference type="EMBL" id="KAK3765255.1"/>
    </source>
</evidence>